<evidence type="ECO:0000259" key="3">
    <source>
        <dbReference type="Pfam" id="PF22960"/>
    </source>
</evidence>
<feature type="domain" description="E3 ubiquitin-protein ligase UBR1-like winged-helix" evidence="3">
    <location>
        <begin position="48"/>
        <end position="141"/>
    </location>
</feature>
<dbReference type="PANTHER" id="PTHR21497">
    <property type="entry name" value="UBIQUITIN LIGASE E3 ALPHA-RELATED"/>
    <property type="match status" value="1"/>
</dbReference>
<organism evidence="4">
    <name type="scientific">Timema monikensis</name>
    <dbReference type="NCBI Taxonomy" id="170555"/>
    <lineage>
        <taxon>Eukaryota</taxon>
        <taxon>Metazoa</taxon>
        <taxon>Ecdysozoa</taxon>
        <taxon>Arthropoda</taxon>
        <taxon>Hexapoda</taxon>
        <taxon>Insecta</taxon>
        <taxon>Pterygota</taxon>
        <taxon>Neoptera</taxon>
        <taxon>Polyneoptera</taxon>
        <taxon>Phasmatodea</taxon>
        <taxon>Timematodea</taxon>
        <taxon>Timematoidea</taxon>
        <taxon>Timematidae</taxon>
        <taxon>Timema</taxon>
    </lineage>
</organism>
<sequence>MSLASYGTGATFLDGEHDTPMLESCLTFLATLINIRTNLGMNDASLSRLEMVTLLCMGDKTHSQLIELMPERCGSAQSRDFEAVLAEVADYKAPNLEASGNMQQGMYVPKSTVWEELYDPIHVLLRAVHRRDFQTSMDRFTEYVQQAGKLKGNGTPWPPFRSPAPCNPAYDDPRKLLCSRVFHAMVFVVLHKAVHGHSVSEHVIALVLYLLEMAVATAEPFDHQTQVCQTSWSEPTEIRDKDLSTWYKSDWLSANVRTVINVVKIEQEPAVVFDSPDSDAEWESSEMEGEMSDVGVSSNALMLEGADVMEDSSQALVVGGGHHEEEEEGIEGVLAIEAGVLALEGVTHQPLALEAGPSSSVEGMGAEMLALDVVAHQHSGSISDQSVSVPNSQYDTAVMPSNILPTVYSSYGPSTSQTISSNIIMPAMPLVVATGPAGSAGDVAPVSCSPFPRQPHKLKKRRQVTSGFPFQPDTVEVNESIISLLLKLHSHLSAVPDSYTPVETDGSTSSNNNNNSSDSIGDGPHFVARLLQRIASLDSLCRDNIHETLNRLWPRKQEECEEEQKEREAKEREERRKKAKDRQQKLMAEFASKQKQFMEKAMETDEEGLSSMDWNEDESSTLLASKKEYDCVICNQTTPSTEDKPMGLVVLVQELEPLSFDLERHSNKTQIAARNSTLLLRAEASWLVSINLGWDPGVHLQTCGHHLHLDCLKSYLLSLRSQQRQQSIAVDRSRLDFNT</sequence>
<name>A0A7R9E0F1_9NEOP</name>
<keyword evidence="1" id="KW-0479">Metal-binding</keyword>
<dbReference type="AlphaFoldDB" id="A0A7R9E0F1"/>
<dbReference type="GO" id="GO:0016567">
    <property type="term" value="P:protein ubiquitination"/>
    <property type="evidence" value="ECO:0007669"/>
    <property type="project" value="UniProtKB-UniRule"/>
</dbReference>
<evidence type="ECO:0000256" key="1">
    <source>
        <dbReference type="RuleBase" id="RU366018"/>
    </source>
</evidence>
<keyword evidence="1" id="KW-0863">Zinc-finger</keyword>
<keyword evidence="1" id="KW-0808">Transferase</keyword>
<keyword evidence="1" id="KW-0833">Ubl conjugation pathway</keyword>
<dbReference type="EC" id="2.3.2.27" evidence="1"/>
<dbReference type="GO" id="GO:0061630">
    <property type="term" value="F:ubiquitin protein ligase activity"/>
    <property type="evidence" value="ECO:0007669"/>
    <property type="project" value="UniProtKB-UniRule"/>
</dbReference>
<dbReference type="GO" id="GO:0071596">
    <property type="term" value="P:ubiquitin-dependent protein catabolic process via the N-end rule pathway"/>
    <property type="evidence" value="ECO:0007669"/>
    <property type="project" value="UniProtKB-UniRule"/>
</dbReference>
<dbReference type="PANTHER" id="PTHR21497:SF39">
    <property type="entry name" value="E3 UBIQUITIN-PROTEIN LIGASE UBR3"/>
    <property type="match status" value="1"/>
</dbReference>
<feature type="compositionally biased region" description="Low complexity" evidence="2">
    <location>
        <begin position="507"/>
        <end position="517"/>
    </location>
</feature>
<dbReference type="GO" id="GO:0000151">
    <property type="term" value="C:ubiquitin ligase complex"/>
    <property type="evidence" value="ECO:0007669"/>
    <property type="project" value="TreeGrafter"/>
</dbReference>
<dbReference type="Pfam" id="PF22960">
    <property type="entry name" value="WHD_UBR1"/>
    <property type="match status" value="1"/>
</dbReference>
<accession>A0A7R9E0F1</accession>
<proteinExistence type="inferred from homology"/>
<feature type="region of interest" description="Disordered" evidence="2">
    <location>
        <begin position="499"/>
        <end position="521"/>
    </location>
</feature>
<dbReference type="InterPro" id="IPR055194">
    <property type="entry name" value="UBR1-like_WH"/>
</dbReference>
<gene>
    <name evidence="4" type="ORF">TMSB3V08_LOCUS2039</name>
</gene>
<evidence type="ECO:0000313" key="4">
    <source>
        <dbReference type="EMBL" id="CAD7425122.1"/>
    </source>
</evidence>
<protein>
    <recommendedName>
        <fullName evidence="1">E3 ubiquitin-protein ligase</fullName>
        <ecNumber evidence="1">2.3.2.27</ecNumber>
    </recommendedName>
</protein>
<comment type="function">
    <text evidence="1">Ubiquitin ligase protein which is a component of the N-end rule pathway. Recognizes and binds to proteins bearing specific N-terminal residues that are destabilizing according to the N-end rule, leading to their ubiquitination and subsequent degradation.</text>
</comment>
<dbReference type="InterPro" id="IPR039164">
    <property type="entry name" value="UBR1-like"/>
</dbReference>
<feature type="compositionally biased region" description="Basic and acidic residues" evidence="2">
    <location>
        <begin position="564"/>
        <end position="584"/>
    </location>
</feature>
<comment type="catalytic activity">
    <reaction evidence="1">
        <text>S-ubiquitinyl-[E2 ubiquitin-conjugating enzyme]-L-cysteine + [acceptor protein]-L-lysine = [E2 ubiquitin-conjugating enzyme]-L-cysteine + N(6)-ubiquitinyl-[acceptor protein]-L-lysine.</text>
        <dbReference type="EC" id="2.3.2.27"/>
    </reaction>
</comment>
<keyword evidence="1" id="KW-0862">Zinc</keyword>
<reference evidence="4" key="1">
    <citation type="submission" date="2020-11" db="EMBL/GenBank/DDBJ databases">
        <authorList>
            <person name="Tran Van P."/>
        </authorList>
    </citation>
    <scope>NUCLEOTIDE SEQUENCE</scope>
</reference>
<dbReference type="EMBL" id="OB792887">
    <property type="protein sequence ID" value="CAD7425122.1"/>
    <property type="molecule type" value="Genomic_DNA"/>
</dbReference>
<dbReference type="UniPathway" id="UPA00143"/>
<evidence type="ECO:0000256" key="2">
    <source>
        <dbReference type="SAM" id="MobiDB-lite"/>
    </source>
</evidence>
<dbReference type="GO" id="GO:0008270">
    <property type="term" value="F:zinc ion binding"/>
    <property type="evidence" value="ECO:0007669"/>
    <property type="project" value="UniProtKB-UniRule"/>
</dbReference>
<dbReference type="GO" id="GO:0005737">
    <property type="term" value="C:cytoplasm"/>
    <property type="evidence" value="ECO:0007669"/>
    <property type="project" value="TreeGrafter"/>
</dbReference>
<comment type="similarity">
    <text evidence="1">Belongs to the E3 ubiquitin-protein ligase UBR1-like family.</text>
</comment>
<comment type="pathway">
    <text evidence="1">Protein modification; protein ubiquitination.</text>
</comment>
<feature type="region of interest" description="Disordered" evidence="2">
    <location>
        <begin position="557"/>
        <end position="584"/>
    </location>
</feature>